<dbReference type="Proteomes" id="UP000014003">
    <property type="component" value="Unassembled WGS sequence"/>
</dbReference>
<evidence type="ECO:0000313" key="2">
    <source>
        <dbReference type="Proteomes" id="UP000014003"/>
    </source>
</evidence>
<proteinExistence type="predicted"/>
<dbReference type="AlphaFoldDB" id="R8CGW8"/>
<dbReference type="EMBL" id="AHDZ01000080">
    <property type="protein sequence ID" value="EOO10790.1"/>
    <property type="molecule type" value="Genomic_DNA"/>
</dbReference>
<reference evidence="1 2" key="1">
    <citation type="submission" date="2012-12" db="EMBL/GenBank/DDBJ databases">
        <title>The Genome Sequence of Bacillus cereus HuA3-9.</title>
        <authorList>
            <consortium name="The Broad Institute Genome Sequencing Platform"/>
            <consortium name="The Broad Institute Genome Sequencing Center for Infectious Disease"/>
            <person name="Feldgarden M."/>
            <person name="Van der Auwera G.A."/>
            <person name="Mahillon J."/>
            <person name="Duprez V."/>
            <person name="Timmery S."/>
            <person name="Mattelet C."/>
            <person name="Dierick K."/>
            <person name="Sun M."/>
            <person name="Yu Z."/>
            <person name="Zhu L."/>
            <person name="Hu X."/>
            <person name="Shank E.B."/>
            <person name="Swiecicka I."/>
            <person name="Hansen B.M."/>
            <person name="Andrup L."/>
            <person name="Walker B."/>
            <person name="Young S.K."/>
            <person name="Zeng Q."/>
            <person name="Gargeya S."/>
            <person name="Fitzgerald M."/>
            <person name="Haas B."/>
            <person name="Abouelleil A."/>
            <person name="Alvarado L."/>
            <person name="Arachchi H.M."/>
            <person name="Berlin A.M."/>
            <person name="Chapman S.B."/>
            <person name="Dewar J."/>
            <person name="Goldberg J."/>
            <person name="Griggs A."/>
            <person name="Gujja S."/>
            <person name="Hansen M."/>
            <person name="Howarth C."/>
            <person name="Imamovic A."/>
            <person name="Larimer J."/>
            <person name="McCowan C."/>
            <person name="Murphy C."/>
            <person name="Neiman D."/>
            <person name="Pearson M."/>
            <person name="Priest M."/>
            <person name="Roberts A."/>
            <person name="Saif S."/>
            <person name="Shea T."/>
            <person name="Sisk P."/>
            <person name="Sykes S."/>
            <person name="Wortman J."/>
            <person name="Nusbaum C."/>
            <person name="Birren B."/>
        </authorList>
    </citation>
    <scope>NUCLEOTIDE SEQUENCE [LARGE SCALE GENOMIC DNA]</scope>
    <source>
        <strain evidence="1 2">HuA3-9</strain>
    </source>
</reference>
<organism evidence="1 2">
    <name type="scientific">Bacillus cereus HuA3-9</name>
    <dbReference type="NCBI Taxonomy" id="1053205"/>
    <lineage>
        <taxon>Bacteria</taxon>
        <taxon>Bacillati</taxon>
        <taxon>Bacillota</taxon>
        <taxon>Bacilli</taxon>
        <taxon>Bacillales</taxon>
        <taxon>Bacillaceae</taxon>
        <taxon>Bacillus</taxon>
        <taxon>Bacillus cereus group</taxon>
    </lineage>
</organism>
<sequence length="32" mass="3626">MPRKLRETGLGGIVYSIENFVSDSFFKNGLYS</sequence>
<name>R8CGW8_BACCE</name>
<evidence type="ECO:0000313" key="1">
    <source>
        <dbReference type="EMBL" id="EOO10790.1"/>
    </source>
</evidence>
<gene>
    <name evidence="1" type="ORF">IGA_06061</name>
</gene>
<protein>
    <submittedName>
        <fullName evidence="1">Uncharacterized protein</fullName>
    </submittedName>
</protein>
<dbReference type="HOGENOM" id="CLU_3387872_0_0_9"/>
<comment type="caution">
    <text evidence="1">The sequence shown here is derived from an EMBL/GenBank/DDBJ whole genome shotgun (WGS) entry which is preliminary data.</text>
</comment>
<accession>R8CGW8</accession>